<evidence type="ECO:0000313" key="3">
    <source>
        <dbReference type="EMBL" id="MDN4161385.1"/>
    </source>
</evidence>
<feature type="compositionally biased region" description="Pro residues" evidence="1">
    <location>
        <begin position="29"/>
        <end position="41"/>
    </location>
</feature>
<dbReference type="EMBL" id="JAUHJR010000002">
    <property type="protein sequence ID" value="MDN4161385.1"/>
    <property type="molecule type" value="Genomic_DNA"/>
</dbReference>
<name>A0ABT8ETA7_9ACTN</name>
<evidence type="ECO:0000313" key="4">
    <source>
        <dbReference type="Proteomes" id="UP001168537"/>
    </source>
</evidence>
<keyword evidence="2" id="KW-0812">Transmembrane</keyword>
<keyword evidence="2" id="KW-0472">Membrane</keyword>
<evidence type="ECO:0000256" key="1">
    <source>
        <dbReference type="SAM" id="MobiDB-lite"/>
    </source>
</evidence>
<comment type="caution">
    <text evidence="3">The sequence shown here is derived from an EMBL/GenBank/DDBJ whole genome shotgun (WGS) entry which is preliminary data.</text>
</comment>
<gene>
    <name evidence="3" type="ORF">QWY29_08480</name>
</gene>
<proteinExistence type="predicted"/>
<reference evidence="3" key="1">
    <citation type="submission" date="2023-06" db="EMBL/GenBank/DDBJ databases">
        <title>Draft genome sequence of Nocardioides sp. SOB72.</title>
        <authorList>
            <person name="Zhang G."/>
        </authorList>
    </citation>
    <scope>NUCLEOTIDE SEQUENCE</scope>
    <source>
        <strain evidence="3">SOB72</strain>
    </source>
</reference>
<keyword evidence="4" id="KW-1185">Reference proteome</keyword>
<feature type="region of interest" description="Disordered" evidence="1">
    <location>
        <begin position="1"/>
        <end position="155"/>
    </location>
</feature>
<dbReference type="RefSeq" id="WP_300960276.1">
    <property type="nucleotide sequence ID" value="NZ_JAUHJR010000002.1"/>
</dbReference>
<feature type="transmembrane region" description="Helical" evidence="2">
    <location>
        <begin position="156"/>
        <end position="179"/>
    </location>
</feature>
<feature type="transmembrane region" description="Helical" evidence="2">
    <location>
        <begin position="199"/>
        <end position="217"/>
    </location>
</feature>
<keyword evidence="2" id="KW-1133">Transmembrane helix</keyword>
<evidence type="ECO:0000256" key="2">
    <source>
        <dbReference type="SAM" id="Phobius"/>
    </source>
</evidence>
<feature type="compositionally biased region" description="Low complexity" evidence="1">
    <location>
        <begin position="51"/>
        <end position="61"/>
    </location>
</feature>
<feature type="transmembrane region" description="Helical" evidence="2">
    <location>
        <begin position="229"/>
        <end position="249"/>
    </location>
</feature>
<organism evidence="3 4">
    <name type="scientific">Nocardioides abyssi</name>
    <dbReference type="NCBI Taxonomy" id="3058370"/>
    <lineage>
        <taxon>Bacteria</taxon>
        <taxon>Bacillati</taxon>
        <taxon>Actinomycetota</taxon>
        <taxon>Actinomycetes</taxon>
        <taxon>Propionibacteriales</taxon>
        <taxon>Nocardioidaceae</taxon>
        <taxon>Nocardioides</taxon>
    </lineage>
</organism>
<sequence>MSGKDRDKEAPSLEPPTLFGRKRRKKAPEPAPAPTPEPAPPVAETTRVDLPATAPDETPTAAVPPVPPPAVVAEPEPVTEPVAAPEPVAPPAPVRRSAPVRPPAPTPTPEPTPPPLFADEAHAPTPVPAPVLTDSTTTEPVAPVEPEEPRAPREPFVTGMPAALLTGALVGLATVGLTWLGLRACEVARGTSSCGNPGFLLLIAILVAMVLLGSALLRTFRVPDPSSTSFLAVGLLTVLVLLFLIEVLFSWTMVIVIPLLAVGCFAASHWVTTLVADAGDDA</sequence>
<feature type="compositionally biased region" description="Basic and acidic residues" evidence="1">
    <location>
        <begin position="1"/>
        <end position="11"/>
    </location>
</feature>
<feature type="compositionally biased region" description="Pro residues" evidence="1">
    <location>
        <begin position="100"/>
        <end position="116"/>
    </location>
</feature>
<feature type="transmembrane region" description="Helical" evidence="2">
    <location>
        <begin position="255"/>
        <end position="276"/>
    </location>
</feature>
<protein>
    <submittedName>
        <fullName evidence="3">Uncharacterized protein</fullName>
    </submittedName>
</protein>
<accession>A0ABT8ETA7</accession>
<feature type="compositionally biased region" description="Low complexity" evidence="1">
    <location>
        <begin position="71"/>
        <end position="86"/>
    </location>
</feature>
<dbReference type="Proteomes" id="UP001168537">
    <property type="component" value="Unassembled WGS sequence"/>
</dbReference>